<dbReference type="SUPFAM" id="SSF56349">
    <property type="entry name" value="DNA breaking-rejoining enzymes"/>
    <property type="match status" value="1"/>
</dbReference>
<dbReference type="Gene3D" id="1.10.443.10">
    <property type="entry name" value="Intergrase catalytic core"/>
    <property type="match status" value="1"/>
</dbReference>
<sequence>MPKWKDTRIFHVPGDGDDRKRDVFPLPRLREEPLRQTGLSRTTARRVHERQAVTRRVNLAIQSLNSMFFGTKRVGGSEMVDSLTHLPLVQRDCMKHVIKRVKQLGPPPSDARCQGAFAALRTAGSSYMDFSPGVGDVVGMKLNELSLPSGKIAGVSLSDNLDGPVKRMVDHFEDYMLQDATVWTDLEAVASSLQPYTDPLLKNKKQYLSFAQQLRKCGVLSFTKCCRGRVGAFSVAKKPKVLNGKSVNRQRLVLDCRAVNLQFKDPPRTELGSLSSLAELHIPEGQTLYVSTSDIRDCFYACDLPSGMEQFFCLHEDLRWEEARSIVGDVGAHLLPGGPGEFICPCIKVLPMGFNWSFYLTQVLHEQAAMGALDIKRDGVFLEAHPPPSLSEFSCATMPYCDNVHVLSFSSKLCQEEKDSVCARLERMGFELHEHTDASSVTATLGGTIDGHLGLVKCSSNRIWSLIYAFEYICNHRVSVELVQRLLGHSMFVCVLQRSGMAVFRRLYDMVQSKCKPRYLTVDEKLECEIFIGILPLLVADLRIPWSTVATATDASPEGWGVCETELLADDACSCGRWQERWRYRRLEPGEWKPRQRALKRCVFSDPLTVGGNLGELDDLDNYVVDSSFPEIPEHLLSPARWKTVGMGKWRHTDEHITMKEARCLLLAVRRLSRAQRHRHKRHLIFGKYMSPRNAVVRTLAVKQMKDEPLKKPKPKSTQRTVAPDMIVQPPAKRSRRSVTSLPAICPDLVGKLARSQQLSVLERKSVSVEVQYQYQKYFQLFVDFCKESGEAWPPSLDSLDPLLADYMDLMYLQGRGAHEGEKTLASIEFNFMAAKGKLVRSRRALKGWRKVVPALSRLPLPKVAMYGIVMNLLAAGRQDMALLTLVAFFLYLRPGEAIEIKGDNVIAPVKSAGVQFQFVRLVVREQEGGRPDKVGVYDNCIPFDLPAIRWVGDQLLLRAKKLPKKDAPVFTFTMDQYRKQFSKAASHLGLSNLHPYQLRHGGATDDMTSGARDHNSIKVRGRWRTDQSVRRYAKVGRVQQLLSKISSRDLQFCKTAERNLRKVFSGQITARSSHL</sequence>
<dbReference type="PROSITE" id="PS51898">
    <property type="entry name" value="TYR_RECOMBINASE"/>
    <property type="match status" value="1"/>
</dbReference>
<evidence type="ECO:0000313" key="4">
    <source>
        <dbReference type="Proteomes" id="UP001642464"/>
    </source>
</evidence>
<evidence type="ECO:0000313" key="3">
    <source>
        <dbReference type="EMBL" id="CAK8992205.1"/>
    </source>
</evidence>
<dbReference type="InterPro" id="IPR011010">
    <property type="entry name" value="DNA_brk_join_enz"/>
</dbReference>
<accession>A0ABP0HPY3</accession>
<name>A0ABP0HPY3_9DINO</name>
<dbReference type="Proteomes" id="UP001642464">
    <property type="component" value="Unassembled WGS sequence"/>
</dbReference>
<dbReference type="EMBL" id="CAXAMM010001503">
    <property type="protein sequence ID" value="CAK8992205.1"/>
    <property type="molecule type" value="Genomic_DNA"/>
</dbReference>
<proteinExistence type="predicted"/>
<dbReference type="InterPro" id="IPR013762">
    <property type="entry name" value="Integrase-like_cat_sf"/>
</dbReference>
<feature type="domain" description="Tyr recombinase" evidence="2">
    <location>
        <begin position="860"/>
        <end position="1047"/>
    </location>
</feature>
<reference evidence="3 4" key="1">
    <citation type="submission" date="2024-02" db="EMBL/GenBank/DDBJ databases">
        <authorList>
            <person name="Chen Y."/>
            <person name="Shah S."/>
            <person name="Dougan E. K."/>
            <person name="Thang M."/>
            <person name="Chan C."/>
        </authorList>
    </citation>
    <scope>NUCLEOTIDE SEQUENCE [LARGE SCALE GENOMIC DNA]</scope>
</reference>
<gene>
    <name evidence="3" type="ORF">SCF082_LOCUS2995</name>
</gene>
<protein>
    <submittedName>
        <fullName evidence="3">1</fullName>
    </submittedName>
</protein>
<dbReference type="InterPro" id="IPR002104">
    <property type="entry name" value="Integrase_catalytic"/>
</dbReference>
<organism evidence="3 4">
    <name type="scientific">Durusdinium trenchii</name>
    <dbReference type="NCBI Taxonomy" id="1381693"/>
    <lineage>
        <taxon>Eukaryota</taxon>
        <taxon>Sar</taxon>
        <taxon>Alveolata</taxon>
        <taxon>Dinophyceae</taxon>
        <taxon>Suessiales</taxon>
        <taxon>Symbiodiniaceae</taxon>
        <taxon>Durusdinium</taxon>
    </lineage>
</organism>
<keyword evidence="4" id="KW-1185">Reference proteome</keyword>
<evidence type="ECO:0000259" key="2">
    <source>
        <dbReference type="PROSITE" id="PS51898"/>
    </source>
</evidence>
<evidence type="ECO:0000256" key="1">
    <source>
        <dbReference type="ARBA" id="ARBA00023172"/>
    </source>
</evidence>
<keyword evidence="1" id="KW-0233">DNA recombination</keyword>
<comment type="caution">
    <text evidence="3">The sequence shown here is derived from an EMBL/GenBank/DDBJ whole genome shotgun (WGS) entry which is preliminary data.</text>
</comment>